<gene>
    <name evidence="2" type="ORF">HNR73_007601</name>
</gene>
<keyword evidence="1" id="KW-0812">Transmembrane</keyword>
<protein>
    <recommendedName>
        <fullName evidence="4">DUF4383 domain-containing protein</fullName>
    </recommendedName>
</protein>
<dbReference type="RefSeq" id="WP_184792791.1">
    <property type="nucleotide sequence ID" value="NZ_BONT01000102.1"/>
</dbReference>
<accession>A0A841FY91</accession>
<keyword evidence="1" id="KW-0472">Membrane</keyword>
<dbReference type="AlphaFoldDB" id="A0A841FY91"/>
<comment type="caution">
    <text evidence="2">The sequence shown here is derived from an EMBL/GenBank/DDBJ whole genome shotgun (WGS) entry which is preliminary data.</text>
</comment>
<organism evidence="2 3">
    <name type="scientific">Phytomonospora endophytica</name>
    <dbReference type="NCBI Taxonomy" id="714109"/>
    <lineage>
        <taxon>Bacteria</taxon>
        <taxon>Bacillati</taxon>
        <taxon>Actinomycetota</taxon>
        <taxon>Actinomycetes</taxon>
        <taxon>Micromonosporales</taxon>
        <taxon>Micromonosporaceae</taxon>
        <taxon>Phytomonospora</taxon>
    </lineage>
</organism>
<evidence type="ECO:0000313" key="3">
    <source>
        <dbReference type="Proteomes" id="UP000548476"/>
    </source>
</evidence>
<reference evidence="2 3" key="1">
    <citation type="submission" date="2020-08" db="EMBL/GenBank/DDBJ databases">
        <title>Genomic Encyclopedia of Type Strains, Phase IV (KMG-IV): sequencing the most valuable type-strain genomes for metagenomic binning, comparative biology and taxonomic classification.</title>
        <authorList>
            <person name="Goeker M."/>
        </authorList>
    </citation>
    <scope>NUCLEOTIDE SEQUENCE [LARGE SCALE GENOMIC DNA]</scope>
    <source>
        <strain evidence="2 3">YIM 65646</strain>
    </source>
</reference>
<evidence type="ECO:0000256" key="1">
    <source>
        <dbReference type="SAM" id="Phobius"/>
    </source>
</evidence>
<sequence>MDHLPINHRLRPLWRGLAFLTGVYILVFGILGFIKSRDEGLAWTAQEGLPWVLGLHANPAFSALSIVVGAIVVIGALIGRNIDRWINLIAGAVFMLASMFMLLLLRTDLNFLGFGVSTCVVSAILGLILFTAGLYGRVGSVEREAAEEARRHRTVGREQGVVGNETGDEPVDVVEVVAEKEDADENLTAVEKNN</sequence>
<feature type="transmembrane region" description="Helical" evidence="1">
    <location>
        <begin position="60"/>
        <end position="78"/>
    </location>
</feature>
<proteinExistence type="predicted"/>
<feature type="transmembrane region" description="Helical" evidence="1">
    <location>
        <begin position="111"/>
        <end position="135"/>
    </location>
</feature>
<evidence type="ECO:0000313" key="2">
    <source>
        <dbReference type="EMBL" id="MBB6039703.1"/>
    </source>
</evidence>
<dbReference type="EMBL" id="JACHGT010000025">
    <property type="protein sequence ID" value="MBB6039703.1"/>
    <property type="molecule type" value="Genomic_DNA"/>
</dbReference>
<evidence type="ECO:0008006" key="4">
    <source>
        <dbReference type="Google" id="ProtNLM"/>
    </source>
</evidence>
<dbReference type="Pfam" id="PF14325">
    <property type="entry name" value="DUF4383"/>
    <property type="match status" value="1"/>
</dbReference>
<keyword evidence="1" id="KW-1133">Transmembrane helix</keyword>
<feature type="transmembrane region" description="Helical" evidence="1">
    <location>
        <begin position="85"/>
        <end position="105"/>
    </location>
</feature>
<name>A0A841FY91_9ACTN</name>
<keyword evidence="3" id="KW-1185">Reference proteome</keyword>
<dbReference type="Proteomes" id="UP000548476">
    <property type="component" value="Unassembled WGS sequence"/>
</dbReference>
<feature type="transmembrane region" description="Helical" evidence="1">
    <location>
        <begin position="12"/>
        <end position="34"/>
    </location>
</feature>